<dbReference type="PANTHER" id="PTHR11803">
    <property type="entry name" value="2-IMINOBUTANOATE/2-IMINOPROPANOATE DEAMINASE RIDA"/>
    <property type="match status" value="1"/>
</dbReference>
<dbReference type="InterPro" id="IPR035959">
    <property type="entry name" value="RutC-like_sf"/>
</dbReference>
<dbReference type="Gene3D" id="3.30.1330.40">
    <property type="entry name" value="RutC-like"/>
    <property type="match status" value="1"/>
</dbReference>
<proteinExistence type="inferred from homology"/>
<evidence type="ECO:0000256" key="1">
    <source>
        <dbReference type="ARBA" id="ARBA00010552"/>
    </source>
</evidence>
<dbReference type="EMBL" id="CP023697">
    <property type="protein sequence ID" value="QEV09136.1"/>
    <property type="molecule type" value="Genomic_DNA"/>
</dbReference>
<dbReference type="GeneID" id="95538539"/>
<name>A0ABX6B5G5_9ACTN</name>
<dbReference type="Pfam" id="PF01042">
    <property type="entry name" value="Ribonuc_L-PSP"/>
    <property type="match status" value="1"/>
</dbReference>
<dbReference type="CDD" id="cd00448">
    <property type="entry name" value="YjgF_YER057c_UK114_family"/>
    <property type="match status" value="1"/>
</dbReference>
<accession>A0ABX6B5G5</accession>
<dbReference type="SUPFAM" id="SSF55298">
    <property type="entry name" value="YjgF-like"/>
    <property type="match status" value="1"/>
</dbReference>
<gene>
    <name evidence="2" type="ORF">CP972_29105</name>
</gene>
<dbReference type="Proteomes" id="UP000326041">
    <property type="component" value="Chromosome"/>
</dbReference>
<keyword evidence="3" id="KW-1185">Reference proteome</keyword>
<dbReference type="InterPro" id="IPR006175">
    <property type="entry name" value="YjgF/YER057c/UK114"/>
</dbReference>
<reference evidence="2 3" key="1">
    <citation type="submission" date="2017-09" db="EMBL/GenBank/DDBJ databases">
        <authorList>
            <person name="Lee N."/>
            <person name="Cho B.-K."/>
        </authorList>
    </citation>
    <scope>NUCLEOTIDE SEQUENCE [LARGE SCALE GENOMIC DNA]</scope>
    <source>
        <strain evidence="2 3">ATCC 13879</strain>
    </source>
</reference>
<dbReference type="PANTHER" id="PTHR11803:SF58">
    <property type="entry name" value="PROTEIN HMF1-RELATED"/>
    <property type="match status" value="1"/>
</dbReference>
<protein>
    <submittedName>
        <fullName evidence="2">RidA family protein</fullName>
    </submittedName>
</protein>
<evidence type="ECO:0000313" key="3">
    <source>
        <dbReference type="Proteomes" id="UP000326041"/>
    </source>
</evidence>
<evidence type="ECO:0000313" key="2">
    <source>
        <dbReference type="EMBL" id="QEV09136.1"/>
    </source>
</evidence>
<sequence length="133" mass="14357">MKKKRFISDAVREPADKMWSNCLRVDDLILISGMTARGQDGVSVLGDTAYDQAKVVLQKIKDLVEAAGAVMDDIVKMTIFVTDMGDNAGVWKARQEFFSGDFPACSLVEVSALAKPEILLEIEAIAVAGCSAD</sequence>
<organism evidence="2 3">
    <name type="scientific">Streptomyces prasinus</name>
    <dbReference type="NCBI Taxonomy" id="67345"/>
    <lineage>
        <taxon>Bacteria</taxon>
        <taxon>Bacillati</taxon>
        <taxon>Actinomycetota</taxon>
        <taxon>Actinomycetes</taxon>
        <taxon>Kitasatosporales</taxon>
        <taxon>Streptomycetaceae</taxon>
        <taxon>Streptomyces</taxon>
    </lineage>
</organism>
<dbReference type="RefSeq" id="WP_055606412.1">
    <property type="nucleotide sequence ID" value="NZ_CP023697.1"/>
</dbReference>
<comment type="similarity">
    <text evidence="1">Belongs to the RutC family.</text>
</comment>